<keyword evidence="2" id="KW-1185">Reference proteome</keyword>
<organism evidence="1 2">
    <name type="scientific">Candidatus Micrarchaeum acidiphilum ARMAN-2</name>
    <dbReference type="NCBI Taxonomy" id="425595"/>
    <lineage>
        <taxon>Archaea</taxon>
        <taxon>Candidatus Micrarchaeota</taxon>
        <taxon>Candidatus Micrarchaeia</taxon>
        <taxon>Candidatus Micrarchaeales</taxon>
        <taxon>Candidatus Micrarchaeaceae</taxon>
        <taxon>Candidatus Micrarchaeum</taxon>
    </lineage>
</organism>
<sequence>MAEPWTGYANMIINYVEPSIKDKYKLSLTNLLSDPDSYIAKPDMWITVENISDFIKGYVNDMISKMPKDKAALEKDAMKCDSITKQISQNVSMQAKQNKVPFIKADSVERDTSKDEVINISTVDADILKLVEKLVAEAHFVSDFSSDYEDYKIGEWLFSGAKNYVIRVNMQPNSVLDLEVGREEVLEMLTGIQNAMKKE</sequence>
<dbReference type="AlphaFoldDB" id="C7DHJ2"/>
<name>C7DHJ2_MICA2</name>
<reference evidence="1 2" key="2">
    <citation type="journal article" date="2010" name="Proc. Natl. Acad. Sci. U.S.A.">
        <title>Enigmatic, ultrasmall, uncultivated Archaea.</title>
        <authorList>
            <person name="Baker B.J."/>
            <person name="Comolli L.R."/>
            <person name="Dick G.J."/>
            <person name="Hauser L.J."/>
            <person name="Hyatt D."/>
            <person name="Dill B.D."/>
            <person name="Land M.L."/>
            <person name="Verberkmoes N.C."/>
            <person name="Hettich R.L."/>
            <person name="Banfield J.F."/>
        </authorList>
    </citation>
    <scope>NUCLEOTIDE SEQUENCE [LARGE SCALE GENOMIC DNA]</scope>
    <source>
        <strain evidence="1">ARMAN-2</strain>
    </source>
</reference>
<protein>
    <submittedName>
        <fullName evidence="1">Uncharacterized protein</fullName>
    </submittedName>
</protein>
<accession>C7DHJ2</accession>
<proteinExistence type="predicted"/>
<reference evidence="1 2" key="1">
    <citation type="journal article" date="2009" name="Genome Biol.">
        <title>Community-wide analysis of microbial genome sequence signatures.</title>
        <authorList>
            <person name="Dick G.J."/>
            <person name="Andersson A.F."/>
            <person name="Baker B.J."/>
            <person name="Simmons S.L."/>
            <person name="Thomas B.C."/>
            <person name="Yelton A.P."/>
            <person name="Banfield J.F."/>
        </authorList>
    </citation>
    <scope>NUCLEOTIDE SEQUENCE [LARGE SCALE GENOMIC DNA]</scope>
    <source>
        <strain evidence="1">ARMAN-2</strain>
    </source>
</reference>
<dbReference type="Proteomes" id="UP000332487">
    <property type="component" value="Unassembled WGS sequence"/>
</dbReference>
<dbReference type="EMBL" id="GG697240">
    <property type="protein sequence ID" value="EET90094.1"/>
    <property type="molecule type" value="Genomic_DNA"/>
</dbReference>
<gene>
    <name evidence="1" type="ORF">UNLARM2_0535</name>
</gene>
<evidence type="ECO:0000313" key="2">
    <source>
        <dbReference type="Proteomes" id="UP000332487"/>
    </source>
</evidence>
<evidence type="ECO:0000313" key="1">
    <source>
        <dbReference type="EMBL" id="EET90094.1"/>
    </source>
</evidence>